<comment type="caution">
    <text evidence="1">The sequence shown here is derived from an EMBL/GenBank/DDBJ whole genome shotgun (WGS) entry which is preliminary data.</text>
</comment>
<proteinExistence type="predicted"/>
<evidence type="ECO:0000313" key="1">
    <source>
        <dbReference type="EMBL" id="GEL98182.1"/>
    </source>
</evidence>
<evidence type="ECO:0000313" key="2">
    <source>
        <dbReference type="Proteomes" id="UP000321049"/>
    </source>
</evidence>
<dbReference type="EMBL" id="BJWH01000007">
    <property type="protein sequence ID" value="GEL98182.1"/>
    <property type="molecule type" value="Genomic_DNA"/>
</dbReference>
<accession>A0A511JJI6</accession>
<sequence>MTIGRTARQTAATGASLAGMLTRTRAALVPVVAVVLLVAGCAGRPGGTAAGDPSASVTPTAACPIVEGQEMPSDCVPYDGEAAMAQNDAYRQRFEPGEESRAEVEPQRVAAQDALASLVGGPLSVGAVHDALEAAGFDPDVPWVEAAGDPAAPSSIGVIISVGGLCLVGTLDADHAEVETDGMIADGGCVPAQ</sequence>
<gene>
    <name evidence="1" type="ORF">CTE05_17290</name>
</gene>
<organism evidence="1 2">
    <name type="scientific">Cellulomonas terrae</name>
    <dbReference type="NCBI Taxonomy" id="311234"/>
    <lineage>
        <taxon>Bacteria</taxon>
        <taxon>Bacillati</taxon>
        <taxon>Actinomycetota</taxon>
        <taxon>Actinomycetes</taxon>
        <taxon>Micrococcales</taxon>
        <taxon>Cellulomonadaceae</taxon>
        <taxon>Cellulomonas</taxon>
    </lineage>
</organism>
<reference evidence="1 2" key="1">
    <citation type="submission" date="2019-07" db="EMBL/GenBank/DDBJ databases">
        <title>Whole genome shotgun sequence of Cellulomonas terrae NBRC 100819.</title>
        <authorList>
            <person name="Hosoyama A."/>
            <person name="Uohara A."/>
            <person name="Ohji S."/>
            <person name="Ichikawa N."/>
        </authorList>
    </citation>
    <scope>NUCLEOTIDE SEQUENCE [LARGE SCALE GENOMIC DNA]</scope>
    <source>
        <strain evidence="1 2">NBRC 100819</strain>
    </source>
</reference>
<dbReference type="AlphaFoldDB" id="A0A511JJI6"/>
<protein>
    <submittedName>
        <fullName evidence="1">Uncharacterized protein</fullName>
    </submittedName>
</protein>
<dbReference type="Proteomes" id="UP000321049">
    <property type="component" value="Unassembled WGS sequence"/>
</dbReference>
<name>A0A511JJI6_9CELL</name>
<keyword evidence="2" id="KW-1185">Reference proteome</keyword>